<evidence type="ECO:0000259" key="5">
    <source>
        <dbReference type="Pfam" id="PF00296"/>
    </source>
</evidence>
<keyword evidence="1" id="KW-0285">Flavoprotein</keyword>
<dbReference type="Gene3D" id="3.20.20.30">
    <property type="entry name" value="Luciferase-like domain"/>
    <property type="match status" value="1"/>
</dbReference>
<reference evidence="6 7" key="1">
    <citation type="submission" date="2024-09" db="EMBL/GenBank/DDBJ databases">
        <authorList>
            <person name="Sun Q."/>
            <person name="Mori K."/>
        </authorList>
    </citation>
    <scope>NUCLEOTIDE SEQUENCE [LARGE SCALE GENOMIC DNA]</scope>
    <source>
        <strain evidence="6 7">CGMCC 1.15906</strain>
    </source>
</reference>
<evidence type="ECO:0000313" key="6">
    <source>
        <dbReference type="EMBL" id="MFC0624344.1"/>
    </source>
</evidence>
<evidence type="ECO:0000313" key="7">
    <source>
        <dbReference type="Proteomes" id="UP001589890"/>
    </source>
</evidence>
<dbReference type="EC" id="1.-.-.-" evidence="6"/>
<dbReference type="InterPro" id="IPR011251">
    <property type="entry name" value="Luciferase-like_dom"/>
</dbReference>
<dbReference type="NCBIfam" id="TIGR03619">
    <property type="entry name" value="F420_Rv2161c"/>
    <property type="match status" value="1"/>
</dbReference>
<dbReference type="SUPFAM" id="SSF51679">
    <property type="entry name" value="Bacterial luciferase-like"/>
    <property type="match status" value="1"/>
</dbReference>
<dbReference type="InterPro" id="IPR036661">
    <property type="entry name" value="Luciferase-like_sf"/>
</dbReference>
<name>A0ABV6QI83_9ACTN</name>
<dbReference type="RefSeq" id="WP_380045594.1">
    <property type="nucleotide sequence ID" value="NZ_JBHLTC010000011.1"/>
</dbReference>
<dbReference type="InterPro" id="IPR019921">
    <property type="entry name" value="Lucif-like_OxRdtase_Rv2161c"/>
</dbReference>
<evidence type="ECO:0000256" key="4">
    <source>
        <dbReference type="ARBA" id="ARBA00023033"/>
    </source>
</evidence>
<comment type="caution">
    <text evidence="6">The sequence shown here is derived from an EMBL/GenBank/DDBJ whole genome shotgun (WGS) entry which is preliminary data.</text>
</comment>
<keyword evidence="7" id="KW-1185">Reference proteome</keyword>
<evidence type="ECO:0000256" key="1">
    <source>
        <dbReference type="ARBA" id="ARBA00022630"/>
    </source>
</evidence>
<dbReference type="Pfam" id="PF00296">
    <property type="entry name" value="Bac_luciferase"/>
    <property type="match status" value="1"/>
</dbReference>
<accession>A0ABV6QI83</accession>
<keyword evidence="3 6" id="KW-0560">Oxidoreductase</keyword>
<gene>
    <name evidence="6" type="ORF">ACFFGN_09750</name>
</gene>
<dbReference type="PANTHER" id="PTHR42847:SF4">
    <property type="entry name" value="ALKANESULFONATE MONOOXYGENASE-RELATED"/>
    <property type="match status" value="1"/>
</dbReference>
<protein>
    <submittedName>
        <fullName evidence="6">LLM class F420-dependent oxidoreductase</fullName>
        <ecNumber evidence="6">1.-.-.-</ecNumber>
    </submittedName>
</protein>
<proteinExistence type="predicted"/>
<feature type="domain" description="Luciferase-like" evidence="5">
    <location>
        <begin position="15"/>
        <end position="255"/>
    </location>
</feature>
<dbReference type="GO" id="GO:0016491">
    <property type="term" value="F:oxidoreductase activity"/>
    <property type="evidence" value="ECO:0007669"/>
    <property type="project" value="UniProtKB-KW"/>
</dbReference>
<dbReference type="Proteomes" id="UP001589890">
    <property type="component" value="Unassembled WGS sequence"/>
</dbReference>
<evidence type="ECO:0000256" key="3">
    <source>
        <dbReference type="ARBA" id="ARBA00023002"/>
    </source>
</evidence>
<dbReference type="PANTHER" id="PTHR42847">
    <property type="entry name" value="ALKANESULFONATE MONOOXYGENASE"/>
    <property type="match status" value="1"/>
</dbReference>
<organism evidence="6 7">
    <name type="scientific">Kribbella deserti</name>
    <dbReference type="NCBI Taxonomy" id="1926257"/>
    <lineage>
        <taxon>Bacteria</taxon>
        <taxon>Bacillati</taxon>
        <taxon>Actinomycetota</taxon>
        <taxon>Actinomycetes</taxon>
        <taxon>Propionibacteriales</taxon>
        <taxon>Kribbellaceae</taxon>
        <taxon>Kribbella</taxon>
    </lineage>
</organism>
<dbReference type="InterPro" id="IPR050172">
    <property type="entry name" value="SsuD_RutA_monooxygenase"/>
</dbReference>
<evidence type="ECO:0000256" key="2">
    <source>
        <dbReference type="ARBA" id="ARBA00022643"/>
    </source>
</evidence>
<keyword evidence="4" id="KW-0503">Monooxygenase</keyword>
<dbReference type="EMBL" id="JBHLTC010000011">
    <property type="protein sequence ID" value="MFC0624344.1"/>
    <property type="molecule type" value="Genomic_DNA"/>
</dbReference>
<sequence>MRIGAVLPQLEIGHDPAVVRDWAQAAEAAGYSHLLAYDHVLGAGVDTRPGWRGYTSDDSFHEVLVLFGYFAALTTTVELVTNVVILPQRQTALVAKQAAEVDVLSGGRLRLGVGIGWNEVEYHALGVPFSERGARLTEQVEVLRKLWADDLITYDGKWHQIDNAGIRPLPPRRSIPIWFGGGADAVIKRTGRIGDGWFPQLAPNDEARAKIDQLKRYAEQAGRDPEAVGVEARLTLSAVPEHEWAAYAAAWRELGATHLGINTMGMGLSGAEHIAVLERVRPLFD</sequence>
<keyword evidence="2" id="KW-0288">FMN</keyword>